<dbReference type="EMBL" id="LK022848">
    <property type="protein sequence ID" value="CDR05040.1"/>
    <property type="molecule type" value="Genomic_DNA"/>
</dbReference>
<evidence type="ECO:0000313" key="1">
    <source>
        <dbReference type="EMBL" id="CDR05040.1"/>
    </source>
</evidence>
<protein>
    <submittedName>
        <fullName evidence="1">Uncharacterized protein</fullName>
    </submittedName>
</protein>
<dbReference type="AlphaFoldDB" id="A0A060ZG98"/>
<name>A0A060ZG98_9ACTN</name>
<organism evidence="1">
    <name type="scientific">Streptomyces iranensis</name>
    <dbReference type="NCBI Taxonomy" id="576784"/>
    <lineage>
        <taxon>Bacteria</taxon>
        <taxon>Bacillati</taxon>
        <taxon>Actinomycetota</taxon>
        <taxon>Actinomycetes</taxon>
        <taxon>Kitasatosporales</taxon>
        <taxon>Streptomycetaceae</taxon>
        <taxon>Streptomyces</taxon>
        <taxon>Streptomyces violaceusniger group</taxon>
    </lineage>
</organism>
<reference evidence="1" key="1">
    <citation type="submission" date="2014-05" db="EMBL/GenBank/DDBJ databases">
        <authorList>
            <person name="Horn Fabian"/>
        </authorList>
    </citation>
    <scope>NUCLEOTIDE SEQUENCE</scope>
</reference>
<gene>
    <name evidence="1" type="ORF">SIRAN2018</name>
</gene>
<dbReference type="HOGENOM" id="CLU_1314798_0_0_11"/>
<sequence length="209" mass="23394">MVGALVDLAVCPPLVFAHHGHCVRGPCHPLLEQPRQRHLRVGLRDTGVRARYQPLPFVIREHVDPIDVPARIVGDGLQDADQPLCHRPYGRGLEYIRPVAEAQPQTFARDHDHCQRVVRGVLTIGGRQPQPGAGRLRMGPGAHGVVLEDHYRVEELPRPGGGPQLRQSQMVVCGKLAVLALYGRQQLLHRLTHRHPDTYRHRVDAQPDQ</sequence>
<accession>A0A060ZG98</accession>
<dbReference type="PATRIC" id="fig|576784.4.peg.1936"/>
<proteinExistence type="predicted"/>
<dbReference type="AntiFam" id="ANF00178">
    <property type="entry name" value="Shadow ORF (opposite dhbF)"/>
</dbReference>